<reference evidence="2" key="1">
    <citation type="submission" date="2019-04" db="EMBL/GenBank/DDBJ databases">
        <title>An insight into the mialome of Ixodes scapularis.</title>
        <authorList>
            <person name="Ribeiro J.M."/>
            <person name="Mather T.N."/>
            <person name="Karim S."/>
        </authorList>
    </citation>
    <scope>NUCLEOTIDE SEQUENCE</scope>
</reference>
<accession>A0A4D5RBM9</accession>
<organism evidence="2">
    <name type="scientific">Ixodes scapularis</name>
    <name type="common">Black-legged tick</name>
    <name type="synonym">Deer tick</name>
    <dbReference type="NCBI Taxonomy" id="6945"/>
    <lineage>
        <taxon>Eukaryota</taxon>
        <taxon>Metazoa</taxon>
        <taxon>Ecdysozoa</taxon>
        <taxon>Arthropoda</taxon>
        <taxon>Chelicerata</taxon>
        <taxon>Arachnida</taxon>
        <taxon>Acari</taxon>
        <taxon>Parasitiformes</taxon>
        <taxon>Ixodida</taxon>
        <taxon>Ixodoidea</taxon>
        <taxon>Ixodidae</taxon>
        <taxon>Ixodinae</taxon>
        <taxon>Ixodes</taxon>
    </lineage>
</organism>
<dbReference type="AlphaFoldDB" id="A0A4D5RBM9"/>
<feature type="chain" id="PRO_5020031376" evidence="1">
    <location>
        <begin position="20"/>
        <end position="110"/>
    </location>
</feature>
<feature type="signal peptide" evidence="1">
    <location>
        <begin position="1"/>
        <end position="19"/>
    </location>
</feature>
<evidence type="ECO:0000256" key="1">
    <source>
        <dbReference type="SAM" id="SignalP"/>
    </source>
</evidence>
<name>A0A4D5RBM9_IXOSC</name>
<proteinExistence type="predicted"/>
<sequence length="110" mass="12221">MFCCRFVFFFLLFCEAVSCTLFLPCTFVGQCQKARKEPCSISAPRMESCQKKEGGNQTIRRWLCVASSCGACFGMANTSVTLPKKSSVVGFLCIYAGNYYLQIPVTLHSN</sequence>
<protein>
    <submittedName>
        <fullName evidence="2">Putative secreted protein</fullName>
    </submittedName>
</protein>
<evidence type="ECO:0000313" key="2">
    <source>
        <dbReference type="EMBL" id="MOY33981.1"/>
    </source>
</evidence>
<keyword evidence="1" id="KW-0732">Signal</keyword>
<dbReference type="EMBL" id="GHJT01000010">
    <property type="protein sequence ID" value="MOY33981.1"/>
    <property type="molecule type" value="Transcribed_RNA"/>
</dbReference>